<dbReference type="EMBL" id="OW240912">
    <property type="protein sequence ID" value="CAH2221609.1"/>
    <property type="molecule type" value="Genomic_DNA"/>
</dbReference>
<gene>
    <name evidence="1" type="ORF">PECUL_23A032697</name>
</gene>
<keyword evidence="2" id="KW-1185">Reference proteome</keyword>
<proteinExistence type="predicted"/>
<sequence length="73" mass="7793">MSATSLPTARYYGTCSQEENYMCLGFASNRMKPYIGLIGKGSGRGPEGGVAEGRLKKGLMRKEMMAAAILVGE</sequence>
<reference evidence="1" key="1">
    <citation type="submission" date="2022-03" db="EMBL/GenBank/DDBJ databases">
        <authorList>
            <person name="Alioto T."/>
            <person name="Alioto T."/>
            <person name="Gomez Garrido J."/>
        </authorList>
    </citation>
    <scope>NUCLEOTIDE SEQUENCE</scope>
</reference>
<evidence type="ECO:0000313" key="1">
    <source>
        <dbReference type="EMBL" id="CAH2221609.1"/>
    </source>
</evidence>
<organism evidence="1 2">
    <name type="scientific">Pelobates cultripes</name>
    <name type="common">Western spadefoot toad</name>
    <dbReference type="NCBI Taxonomy" id="61616"/>
    <lineage>
        <taxon>Eukaryota</taxon>
        <taxon>Metazoa</taxon>
        <taxon>Chordata</taxon>
        <taxon>Craniata</taxon>
        <taxon>Vertebrata</taxon>
        <taxon>Euteleostomi</taxon>
        <taxon>Amphibia</taxon>
        <taxon>Batrachia</taxon>
        <taxon>Anura</taxon>
        <taxon>Pelobatoidea</taxon>
        <taxon>Pelobatidae</taxon>
        <taxon>Pelobates</taxon>
    </lineage>
</organism>
<dbReference type="AlphaFoldDB" id="A0AAD1R236"/>
<accession>A0AAD1R236</accession>
<name>A0AAD1R236_PELCU</name>
<dbReference type="Proteomes" id="UP001295444">
    <property type="component" value="Chromosome 01"/>
</dbReference>
<protein>
    <submittedName>
        <fullName evidence="1">Uncharacterized protein</fullName>
    </submittedName>
</protein>
<evidence type="ECO:0000313" key="2">
    <source>
        <dbReference type="Proteomes" id="UP001295444"/>
    </source>
</evidence>